<keyword evidence="3" id="KW-1185">Reference proteome</keyword>
<dbReference type="RefSeq" id="XP_041234103.1">
    <property type="nucleotide sequence ID" value="XM_041365867.1"/>
</dbReference>
<comment type="caution">
    <text evidence="2">The sequence shown here is derived from an EMBL/GenBank/DDBJ whole genome shotgun (WGS) entry which is preliminary data.</text>
</comment>
<sequence>MSQPALQHMETHPKNATQYPGRIVLKAKGRIKRCTKAQMIADWQRKLEASKASEQAIQQGHQHIATFQEQITTDQAAARMDAPKPKHPHARPITKAVKLSASMASEQAGALGVATDKVVGTKDKRGGSGGMLAAGANIENPARDEELEVPLPVKGRSKKVLKMPVRDAIQTAVVVGTESLINPSTMAHDDQTSKFVTNAQTPHATVKKWRVSGRISGWMPITATSNTTSCLKPPSMAVPSMSSEIQKFTAPGSASSSRLMKESTISYNSAPPLTPQSTAPDPDDGADEDGDYESNEHGFASEVQIKASAGTNIKITPIALNDKEVLQNMVQHATILVPEQLDATEDDDTGNFTMLSDMEEDIQAHPSTYPTPLVNYASDSDTDFETPLFAQASPTDQNSDWVFPSLAQPPSTHYVSPAYYILPKNLKCKLTEEDLVFPSSEIEILDGPDKLSAVLVKKEPEPVILWQTSVTRIAIKHKAPMAKRLKSSAAGTASQACMSIMPSQATEMPRIMLSQSQYRMKHLPGDEVWAIKDGPLSASLQLIWDAVYKGVSYTVTTDGPVIAVNGRNSLGTTALVVFANFLRSQPDLKTDEDREQFSACLLIKSAFLFGMIKDDSSKHTEPFQSDLIVQVLTQHHCTISGALAFVPGITTLGHMKGALGLATSAAGIFTISSYS</sequence>
<proteinExistence type="predicted"/>
<feature type="region of interest" description="Disordered" evidence="1">
    <location>
        <begin position="233"/>
        <end position="295"/>
    </location>
</feature>
<feature type="compositionally biased region" description="Acidic residues" evidence="1">
    <location>
        <begin position="281"/>
        <end position="293"/>
    </location>
</feature>
<reference evidence="2" key="1">
    <citation type="journal article" date="2020" name="New Phytol.">
        <title>Comparative genomics reveals dynamic genome evolution in host specialist ectomycorrhizal fungi.</title>
        <authorList>
            <person name="Lofgren L.A."/>
            <person name="Nguyen N.H."/>
            <person name="Vilgalys R."/>
            <person name="Ruytinx J."/>
            <person name="Liao H.L."/>
            <person name="Branco S."/>
            <person name="Kuo A."/>
            <person name="LaButti K."/>
            <person name="Lipzen A."/>
            <person name="Andreopoulos W."/>
            <person name="Pangilinan J."/>
            <person name="Riley R."/>
            <person name="Hundley H."/>
            <person name="Na H."/>
            <person name="Barry K."/>
            <person name="Grigoriev I.V."/>
            <person name="Stajich J.E."/>
            <person name="Kennedy P.G."/>
        </authorList>
    </citation>
    <scope>NUCLEOTIDE SEQUENCE</scope>
    <source>
        <strain evidence="2">FC203</strain>
    </source>
</reference>
<dbReference type="GeneID" id="64660165"/>
<dbReference type="EMBL" id="JABBWK010000001">
    <property type="protein sequence ID" value="KAG1908528.1"/>
    <property type="molecule type" value="Genomic_DNA"/>
</dbReference>
<dbReference type="Proteomes" id="UP001195769">
    <property type="component" value="Unassembled WGS sequence"/>
</dbReference>
<evidence type="ECO:0000313" key="3">
    <source>
        <dbReference type="Proteomes" id="UP001195769"/>
    </source>
</evidence>
<feature type="compositionally biased region" description="Polar residues" evidence="1">
    <location>
        <begin position="240"/>
        <end position="278"/>
    </location>
</feature>
<accession>A0AAD4ELR5</accession>
<organism evidence="2 3">
    <name type="scientific">Suillus fuscotomentosus</name>
    <dbReference type="NCBI Taxonomy" id="1912939"/>
    <lineage>
        <taxon>Eukaryota</taxon>
        <taxon>Fungi</taxon>
        <taxon>Dikarya</taxon>
        <taxon>Basidiomycota</taxon>
        <taxon>Agaricomycotina</taxon>
        <taxon>Agaricomycetes</taxon>
        <taxon>Agaricomycetidae</taxon>
        <taxon>Boletales</taxon>
        <taxon>Suillineae</taxon>
        <taxon>Suillaceae</taxon>
        <taxon>Suillus</taxon>
    </lineage>
</organism>
<name>A0AAD4ELR5_9AGAM</name>
<evidence type="ECO:0000256" key="1">
    <source>
        <dbReference type="SAM" id="MobiDB-lite"/>
    </source>
</evidence>
<dbReference type="AlphaFoldDB" id="A0AAD4ELR5"/>
<gene>
    <name evidence="2" type="ORF">F5891DRAFT_1180049</name>
</gene>
<protein>
    <submittedName>
        <fullName evidence="2">Uncharacterized protein</fullName>
    </submittedName>
</protein>
<evidence type="ECO:0000313" key="2">
    <source>
        <dbReference type="EMBL" id="KAG1908528.1"/>
    </source>
</evidence>